<organism evidence="2 3">
    <name type="scientific">Ligilactobacillus murinus</name>
    <dbReference type="NCBI Taxonomy" id="1622"/>
    <lineage>
        <taxon>Bacteria</taxon>
        <taxon>Bacillati</taxon>
        <taxon>Bacillota</taxon>
        <taxon>Bacilli</taxon>
        <taxon>Lactobacillales</taxon>
        <taxon>Lactobacillaceae</taxon>
        <taxon>Ligilactobacillus</taxon>
    </lineage>
</organism>
<dbReference type="Proteomes" id="UP000289316">
    <property type="component" value="Unassembled WGS sequence"/>
</dbReference>
<dbReference type="EMBL" id="QZFR01000012">
    <property type="protein sequence ID" value="RXV75051.1"/>
    <property type="molecule type" value="Genomic_DNA"/>
</dbReference>
<evidence type="ECO:0000313" key="3">
    <source>
        <dbReference type="Proteomes" id="UP000289316"/>
    </source>
</evidence>
<dbReference type="EMBL" id="CP040852">
    <property type="protein sequence ID" value="QIA90310.1"/>
    <property type="molecule type" value="Genomic_DNA"/>
</dbReference>
<dbReference type="Proteomes" id="UP000463931">
    <property type="component" value="Chromosome"/>
</dbReference>
<name>A0A4Q2B0S8_9LACO</name>
<reference evidence="1 4" key="2">
    <citation type="journal article" date="2019" name="Nat. Med.">
        <title>Preventing dysbiosis of the neonatal mouse intestinal microbiome protects against late-onset sepsis.</title>
        <authorList>
            <person name="Singer J.R."/>
            <person name="Blosser E.G."/>
            <person name="Zindl C.L."/>
            <person name="Silberger D.J."/>
            <person name="Conlan S."/>
            <person name="Laufer V.A."/>
            <person name="DiToro D."/>
            <person name="Deming C."/>
            <person name="Kumar R."/>
            <person name="Morrow C.D."/>
            <person name="Segre J.A."/>
            <person name="Gray M.J."/>
            <person name="Randolph D.A."/>
            <person name="Weaver C.T."/>
        </authorList>
    </citation>
    <scope>NUCLEOTIDE SEQUENCE [LARGE SCALE GENOMIC DNA]</scope>
    <source>
        <strain evidence="1 4">V10</strain>
    </source>
</reference>
<sequence>MYKSKLQRYNNVEGAKNILDASIERHVKNAQAQEMQYLGKYISRNAERNFEEGSVNEIISEVAVLGDK</sequence>
<protein>
    <submittedName>
        <fullName evidence="2">Uncharacterized protein</fullName>
    </submittedName>
</protein>
<dbReference type="AlphaFoldDB" id="A0A4Q2B0S8"/>
<reference evidence="2 3" key="1">
    <citation type="submission" date="2018-09" db="EMBL/GenBank/DDBJ databases">
        <title>Murine metabolic-syndrome-specific gut microbial biobank.</title>
        <authorList>
            <person name="Liu C."/>
        </authorList>
    </citation>
    <scope>NUCLEOTIDE SEQUENCE [LARGE SCALE GENOMIC DNA]</scope>
    <source>
        <strain evidence="2 3">C-30</strain>
    </source>
</reference>
<accession>A0A4Q2B0S8</accession>
<gene>
    <name evidence="2" type="ORF">D6C19_02930</name>
    <name evidence="1" type="ORF">FEE40_09190</name>
</gene>
<evidence type="ECO:0000313" key="4">
    <source>
        <dbReference type="Proteomes" id="UP000463931"/>
    </source>
</evidence>
<dbReference type="RefSeq" id="WP_039935984.1">
    <property type="nucleotide sequence ID" value="NZ_BDFM01000353.1"/>
</dbReference>
<evidence type="ECO:0000313" key="1">
    <source>
        <dbReference type="EMBL" id="QIA90310.1"/>
    </source>
</evidence>
<proteinExistence type="predicted"/>
<evidence type="ECO:0000313" key="2">
    <source>
        <dbReference type="EMBL" id="RXV75051.1"/>
    </source>
</evidence>
<dbReference type="OrthoDB" id="9870662at2"/>